<protein>
    <submittedName>
        <fullName evidence="2">Uncharacterized protein</fullName>
    </submittedName>
</protein>
<dbReference type="EMBL" id="JAGBKM010000002">
    <property type="protein sequence ID" value="MBO1530086.1"/>
    <property type="molecule type" value="Genomic_DNA"/>
</dbReference>
<reference evidence="2 3" key="1">
    <citation type="submission" date="2021-03" db="EMBL/GenBank/DDBJ databases">
        <authorList>
            <person name="Shang D.-D."/>
            <person name="Du Z.-J."/>
            <person name="Chen G.-J."/>
        </authorList>
    </citation>
    <scope>NUCLEOTIDE SEQUENCE [LARGE SCALE GENOMIC DNA]</scope>
    <source>
        <strain evidence="2 3">F1192</strain>
    </source>
</reference>
<dbReference type="Proteomes" id="UP000664554">
    <property type="component" value="Unassembled WGS sequence"/>
</dbReference>
<sequence>MIQAKAYGSFVYLSRLYSKVLLVLLFALLFSYASSVQAASDPIAQLPSSFITRAEAANPNNFKPIKLNGRIVDIALASCPMETGLIACGLQKLDLINGGPAEVNADYDLAQTFIYPSNAQPNTAVVIITRSDLMDDSVSAERYRISFKSEKKPLGLDWNWVQYGVQYKCARGDNTGQWTKNLCP</sequence>
<proteinExistence type="predicted"/>
<gene>
    <name evidence="2" type="ORF">J3492_02525</name>
</gene>
<keyword evidence="1" id="KW-0732">Signal</keyword>
<name>A0ABS3NLI9_9GAMM</name>
<evidence type="ECO:0000256" key="1">
    <source>
        <dbReference type="SAM" id="SignalP"/>
    </source>
</evidence>
<feature type="chain" id="PRO_5046149472" evidence="1">
    <location>
        <begin position="39"/>
        <end position="184"/>
    </location>
</feature>
<keyword evidence="3" id="KW-1185">Reference proteome</keyword>
<organism evidence="2 3">
    <name type="scientific">Psychrobacter coccoides</name>
    <dbReference type="NCBI Taxonomy" id="2818440"/>
    <lineage>
        <taxon>Bacteria</taxon>
        <taxon>Pseudomonadati</taxon>
        <taxon>Pseudomonadota</taxon>
        <taxon>Gammaproteobacteria</taxon>
        <taxon>Moraxellales</taxon>
        <taxon>Moraxellaceae</taxon>
        <taxon>Psychrobacter</taxon>
    </lineage>
</organism>
<feature type="signal peptide" evidence="1">
    <location>
        <begin position="1"/>
        <end position="38"/>
    </location>
</feature>
<evidence type="ECO:0000313" key="3">
    <source>
        <dbReference type="Proteomes" id="UP000664554"/>
    </source>
</evidence>
<comment type="caution">
    <text evidence="2">The sequence shown here is derived from an EMBL/GenBank/DDBJ whole genome shotgun (WGS) entry which is preliminary data.</text>
</comment>
<accession>A0ABS3NLI9</accession>
<evidence type="ECO:0000313" key="2">
    <source>
        <dbReference type="EMBL" id="MBO1530086.1"/>
    </source>
</evidence>